<evidence type="ECO:0000313" key="1">
    <source>
        <dbReference type="EnsemblMetazoa" id="ADIR014881-PA"/>
    </source>
</evidence>
<proteinExistence type="predicted"/>
<accession>A0A182NYI2</accession>
<organism evidence="1 2">
    <name type="scientific">Anopheles dirus</name>
    <dbReference type="NCBI Taxonomy" id="7168"/>
    <lineage>
        <taxon>Eukaryota</taxon>
        <taxon>Metazoa</taxon>
        <taxon>Ecdysozoa</taxon>
        <taxon>Arthropoda</taxon>
        <taxon>Hexapoda</taxon>
        <taxon>Insecta</taxon>
        <taxon>Pterygota</taxon>
        <taxon>Neoptera</taxon>
        <taxon>Endopterygota</taxon>
        <taxon>Diptera</taxon>
        <taxon>Nematocera</taxon>
        <taxon>Culicoidea</taxon>
        <taxon>Culicidae</taxon>
        <taxon>Anophelinae</taxon>
        <taxon>Anopheles</taxon>
    </lineage>
</organism>
<dbReference type="EnsemblMetazoa" id="ADIR014881-RA">
    <property type="protein sequence ID" value="ADIR014881-PA"/>
    <property type="gene ID" value="ADIR014881"/>
</dbReference>
<evidence type="ECO:0000313" key="2">
    <source>
        <dbReference type="Proteomes" id="UP000075884"/>
    </source>
</evidence>
<name>A0A182NYI2_9DIPT</name>
<dbReference type="Proteomes" id="UP000075884">
    <property type="component" value="Unassembled WGS sequence"/>
</dbReference>
<dbReference type="VEuPathDB" id="VectorBase:ADIR014881"/>
<keyword evidence="2" id="KW-1185">Reference proteome</keyword>
<reference evidence="2" key="1">
    <citation type="submission" date="2013-03" db="EMBL/GenBank/DDBJ databases">
        <title>The Genome Sequence of Anopheles dirus WRAIR2.</title>
        <authorList>
            <consortium name="The Broad Institute Genomics Platform"/>
            <person name="Neafsey D.E."/>
            <person name="Walton C."/>
            <person name="Walker B."/>
            <person name="Young S.K."/>
            <person name="Zeng Q."/>
            <person name="Gargeya S."/>
            <person name="Fitzgerald M."/>
            <person name="Haas B."/>
            <person name="Abouelleil A."/>
            <person name="Allen A.W."/>
            <person name="Alvarado L."/>
            <person name="Arachchi H.M."/>
            <person name="Berlin A.M."/>
            <person name="Chapman S.B."/>
            <person name="Gainer-Dewar J."/>
            <person name="Goldberg J."/>
            <person name="Griggs A."/>
            <person name="Gujja S."/>
            <person name="Hansen M."/>
            <person name="Howarth C."/>
            <person name="Imamovic A."/>
            <person name="Ireland A."/>
            <person name="Larimer J."/>
            <person name="McCowan C."/>
            <person name="Murphy C."/>
            <person name="Pearson M."/>
            <person name="Poon T.W."/>
            <person name="Priest M."/>
            <person name="Roberts A."/>
            <person name="Saif S."/>
            <person name="Shea T."/>
            <person name="Sisk P."/>
            <person name="Sykes S."/>
            <person name="Wortman J."/>
            <person name="Nusbaum C."/>
            <person name="Birren B."/>
        </authorList>
    </citation>
    <scope>NUCLEOTIDE SEQUENCE [LARGE SCALE GENOMIC DNA]</scope>
    <source>
        <strain evidence="2">WRAIR2</strain>
    </source>
</reference>
<protein>
    <submittedName>
        <fullName evidence="1">Uncharacterized protein</fullName>
    </submittedName>
</protein>
<dbReference type="AlphaFoldDB" id="A0A182NYI2"/>
<sequence length="26" mass="2930">MFGTLWPLFFRARTPLLAGATLSRCC</sequence>
<reference evidence="1" key="2">
    <citation type="submission" date="2020-05" db="UniProtKB">
        <authorList>
            <consortium name="EnsemblMetazoa"/>
        </authorList>
    </citation>
    <scope>IDENTIFICATION</scope>
    <source>
        <strain evidence="1">WRAIR2</strain>
    </source>
</reference>